<dbReference type="InterPro" id="IPR018389">
    <property type="entry name" value="DctP_fam"/>
</dbReference>
<dbReference type="Pfam" id="PF03480">
    <property type="entry name" value="DctP"/>
    <property type="match status" value="1"/>
</dbReference>
<evidence type="ECO:0000256" key="1">
    <source>
        <dbReference type="ARBA" id="ARBA00022729"/>
    </source>
</evidence>
<dbReference type="AlphaFoldDB" id="A0A1H5X184"/>
<protein>
    <submittedName>
        <fullName evidence="2">TRAP-type C4-dicarboxylate transport system, substrate-binding protein</fullName>
    </submittedName>
</protein>
<evidence type="ECO:0000313" key="3">
    <source>
        <dbReference type="Proteomes" id="UP000236721"/>
    </source>
</evidence>
<dbReference type="Gene3D" id="3.40.190.170">
    <property type="entry name" value="Bacterial extracellular solute-binding protein, family 7"/>
    <property type="match status" value="1"/>
</dbReference>
<dbReference type="PANTHER" id="PTHR33376:SF15">
    <property type="entry name" value="BLL6794 PROTEIN"/>
    <property type="match status" value="1"/>
</dbReference>
<proteinExistence type="predicted"/>
<sequence length="274" mass="29810">MGHPKSLVDLVEDGAVDAAWTFHGYIPGRFQLPQMVELPGVKAGAEAVSVAHWRINQEYFADSGENDGVELAALFVHGPGHIHLREPVDSLESVKGLKIRIGGGVSVEIGKRLGVTGVNAPATKAYELLAQGVADGIFMQMDYMRVGRYKEVAPYTIKMPHGMYLGSFGMFLSPDFMAGLSEQDQAAIRRVSGEKLSALAGRAWATADDIGEADIRATGSTVVEATEADIAYFEKITEGMDEEWIYKASRRDVDAKSALKAFRQEAENYQPIDL</sequence>
<keyword evidence="1" id="KW-0732">Signal</keyword>
<dbReference type="PANTHER" id="PTHR33376">
    <property type="match status" value="1"/>
</dbReference>
<accession>A0A1H5X184</accession>
<keyword evidence="3" id="KW-1185">Reference proteome</keyword>
<dbReference type="EMBL" id="FNVG01000006">
    <property type="protein sequence ID" value="SEG05293.1"/>
    <property type="molecule type" value="Genomic_DNA"/>
</dbReference>
<dbReference type="Proteomes" id="UP000236721">
    <property type="component" value="Unassembled WGS sequence"/>
</dbReference>
<evidence type="ECO:0000313" key="2">
    <source>
        <dbReference type="EMBL" id="SEG05293.1"/>
    </source>
</evidence>
<dbReference type="NCBIfam" id="NF037995">
    <property type="entry name" value="TRAP_S1"/>
    <property type="match status" value="1"/>
</dbReference>
<dbReference type="InterPro" id="IPR038404">
    <property type="entry name" value="TRAP_DctP_sf"/>
</dbReference>
<gene>
    <name evidence="2" type="ORF">SAMN04488244_106154</name>
</gene>
<name>A0A1H5X184_9VIBR</name>
<organism evidence="2 3">
    <name type="scientific">Vibrio hangzhouensis</name>
    <dbReference type="NCBI Taxonomy" id="462991"/>
    <lineage>
        <taxon>Bacteria</taxon>
        <taxon>Pseudomonadati</taxon>
        <taxon>Pseudomonadota</taxon>
        <taxon>Gammaproteobacteria</taxon>
        <taxon>Vibrionales</taxon>
        <taxon>Vibrionaceae</taxon>
        <taxon>Vibrio</taxon>
    </lineage>
</organism>
<reference evidence="3" key="1">
    <citation type="submission" date="2016-10" db="EMBL/GenBank/DDBJ databases">
        <authorList>
            <person name="Varghese N."/>
            <person name="Submissions S."/>
        </authorList>
    </citation>
    <scope>NUCLEOTIDE SEQUENCE [LARGE SCALE GENOMIC DNA]</scope>
    <source>
        <strain evidence="3">CGMCC 1.7062</strain>
    </source>
</reference>
<dbReference type="GO" id="GO:0055085">
    <property type="term" value="P:transmembrane transport"/>
    <property type="evidence" value="ECO:0007669"/>
    <property type="project" value="InterPro"/>
</dbReference>